<feature type="repeat" description="Filamin" evidence="4">
    <location>
        <begin position="459"/>
        <end position="553"/>
    </location>
</feature>
<reference evidence="8" key="1">
    <citation type="submission" date="2016-04" db="UniProtKB">
        <authorList>
            <consortium name="WormBaseParasite"/>
        </authorList>
    </citation>
    <scope>IDENTIFICATION</scope>
</reference>
<feature type="repeat" description="Filamin" evidence="4">
    <location>
        <begin position="1431"/>
        <end position="1499"/>
    </location>
</feature>
<feature type="repeat" description="Filamin" evidence="4">
    <location>
        <begin position="1502"/>
        <end position="1611"/>
    </location>
</feature>
<dbReference type="PROSITE" id="PS50021">
    <property type="entry name" value="CH"/>
    <property type="match status" value="2"/>
</dbReference>
<dbReference type="Pfam" id="PF00307">
    <property type="entry name" value="CH"/>
    <property type="match status" value="2"/>
</dbReference>
<proteinExistence type="inferred from homology"/>
<dbReference type="PROSITE" id="PS50194">
    <property type="entry name" value="FILAMIN_REPEAT"/>
    <property type="match status" value="12"/>
</dbReference>
<dbReference type="FunFam" id="2.60.40.10:FF:000096">
    <property type="entry name" value="filamin-C isoform X2"/>
    <property type="match status" value="1"/>
</dbReference>
<feature type="domain" description="Calponin-homology (CH)" evidence="5">
    <location>
        <begin position="162"/>
        <end position="266"/>
    </location>
</feature>
<dbReference type="InterPro" id="IPR036872">
    <property type="entry name" value="CH_dom_sf"/>
</dbReference>
<dbReference type="SMART" id="SM00033">
    <property type="entry name" value="CH"/>
    <property type="match status" value="2"/>
</dbReference>
<feature type="domain" description="Calponin-homology (CH)" evidence="5">
    <location>
        <begin position="38"/>
        <end position="144"/>
    </location>
</feature>
<keyword evidence="7" id="KW-1185">Reference proteome</keyword>
<dbReference type="Proteomes" id="UP000278627">
    <property type="component" value="Unassembled WGS sequence"/>
</dbReference>
<dbReference type="InterPro" id="IPR017868">
    <property type="entry name" value="Filamin/ABP280_repeat-like"/>
</dbReference>
<dbReference type="GO" id="GO:0051015">
    <property type="term" value="F:actin filament binding"/>
    <property type="evidence" value="ECO:0007669"/>
    <property type="project" value="InterPro"/>
</dbReference>
<feature type="repeat" description="Filamin" evidence="4">
    <location>
        <begin position="1046"/>
        <end position="1116"/>
    </location>
</feature>
<feature type="repeat" description="Filamin" evidence="4">
    <location>
        <begin position="746"/>
        <end position="838"/>
    </location>
</feature>
<dbReference type="EMBL" id="UZAD01013373">
    <property type="protein sequence ID" value="VDN94477.1"/>
    <property type="molecule type" value="Genomic_DNA"/>
</dbReference>
<feature type="repeat" description="Filamin" evidence="4">
    <location>
        <begin position="844"/>
        <end position="936"/>
    </location>
</feature>
<dbReference type="FunFam" id="1.10.418.10:FF:000006">
    <property type="entry name" value="Filamin-B isoform A"/>
    <property type="match status" value="1"/>
</dbReference>
<dbReference type="Pfam" id="PF00630">
    <property type="entry name" value="Filamin"/>
    <property type="match status" value="9"/>
</dbReference>
<sequence length="1738" mass="190306">MRMYAQTASKGQDKSAHIKCVSLQLTMIEQQHDATWKRIQLNTFTRWVRQKLEQVDVTVSDLETDFEEGLKLIRLVEVLSGKSFGRHNKKVIFRHQKLENISLALQFLENEEHIKLVNIDSSAIADRNLKLILGLVWTLILHYSISKQVWDHPSGQLGNGEMSAKEKLLTWLRAKLPVELSVTNFTFDWNDGILLGALVDSCAPDLEVDWRKWLPSQALQSTLTAMRLASDYLGVTALIEPEELISPAVDEKSVMTYLSQFPGAKYTPLLGRLHDVVLRPVVGVSTIFKLQTRDAMIVPEIIIKGPNGSSIRCIQRQLSGTVYEFGYQPETPGEHEIMATVRDIASGDSAKLARTKVVAVEGTDISSILVDGLSNETVTVGQRKDIVIDIGNLIPMKNGLEVIVEDIGKVDRSKYLLSLECEHNSHIYRGFWTAKRLGKTKICVLFDENVVCEYLISARHSEDITKCRALGEGLERAVVGMPAKFLVDIKDAGKSKMEVAIKGPSEVEVNVMDNLNGLCTVEYIPETPGLYEIMIYYGDKKKQIPGSPFMVIADYERNPSKIVISGSTNGLVQARMPNSLIIDATLTALEPVSARLPAGFEQPIVEEIKPRVYRVTFIPSITSETITLELLYGDELLGKPIVFLVKPEEELESVILRNCSGGLLSSTVQASLQFEALIDVTKAGKIDELFAEIKGPDGKVRKLLLTENSDKKIYLLNFVPDLVGVYVIVIYINGEPFSDPYNLTAIPVGSADKCFVESKSLDKFWTIGEPRVFVVNAKNGGEGALNVLSERVDLETKIDKNEDGSYTVTLTPHAQGQHRVMLMYGGVDIPGGTFDFECVPSLVNENSNVSKQPVESEDDGHLMSRSFRFSVTSEYQFNKLTASVKMPSGTDDIAFINDNRDGTVTVTYHPKECGSHLLSIKHDGINMSGSPISFYVNEANEEYATVYGLGLLQAVVGEPAVFTVCAKGSPTKELSVAIEGTAKAVIKCHDNKDGTCSVVWIPSMAGEYKVHVKLSGKPVKNSPFVVFVANEDQKRAHLSLEPTAMSEILINIDNAEIEDLSASVINPSGIEEPCIIRQIDAAHVGISFSPCEVGEHLITIKKNEQVIQKSNFQAEIIRNQPGEASKVVVSGTGKANAICEQDNSVQINMRDAGFGDLSVSIQGPSEAELRCIENKEGVANIVYRPTEPGIYILSVKFAGAHINDSPFRINCTGKGMGIVKESANKKVKQVPVVLPGQDTALYLQLKNISSLDTKARVVDPNGYSKDVKVCDLGDDLYRIEFKPVVNGPHAVSVLYKGQHISGSPFQFTVGHMKEMGAHRVRAAGVRLKRAEASRKQSFNLYTREAGKGELEVTVEGPSKAELQFHEHEDGNCHFDYKVAKPGEYLISVKFNAEHIPDSPFKVFIAPAAGEARCLELISLADSGTPGEICAIMINRNGAKGHLKAKLHTPANKIEAVDVLPVEGSDLYCVRFIPSETGDYYVDVTLDGAPMHDSPFCFRIGTNGDNDPSIITVTGDGIHGGQTGQICKFIINTCNAGAGLLHILISGPSKVTMNACEVSVHSFSFHFAVSHFQAGEIIGYKVFYVAAVPGPYYVTIKYSGVHIPGSPFKVVVEGKKLDDGKPDFSLIKIDAFPKIKKEVVHRVPILSGDANKVIVKGSGLSKFFPGQSAVFNVDTGLAGDNILYVGLLTSKGPCEQVALQHLGNGQYVVKYLIQEEVKGFIYIKYGDVDVPGSPFAVSF</sequence>
<feature type="repeat" description="Filamin" evidence="4">
    <location>
        <begin position="1312"/>
        <end position="1404"/>
    </location>
</feature>
<dbReference type="Gene3D" id="1.10.418.10">
    <property type="entry name" value="Calponin-like domain"/>
    <property type="match status" value="2"/>
</dbReference>
<dbReference type="SMART" id="SM00557">
    <property type="entry name" value="IG_FLMN"/>
    <property type="match status" value="11"/>
</dbReference>
<evidence type="ECO:0000256" key="1">
    <source>
        <dbReference type="ARBA" id="ARBA00009238"/>
    </source>
</evidence>
<evidence type="ECO:0000256" key="4">
    <source>
        <dbReference type="PROSITE-ProRule" id="PRU00087"/>
    </source>
</evidence>
<accession>A0A158PSK2</accession>
<evidence type="ECO:0000256" key="2">
    <source>
        <dbReference type="ARBA" id="ARBA00022737"/>
    </source>
</evidence>
<dbReference type="InterPro" id="IPR044801">
    <property type="entry name" value="Filamin"/>
</dbReference>
<dbReference type="InterPro" id="IPR014756">
    <property type="entry name" value="Ig_E-set"/>
</dbReference>
<feature type="repeat" description="Filamin" evidence="4">
    <location>
        <begin position="1644"/>
        <end position="1738"/>
    </location>
</feature>
<organism evidence="8">
    <name type="scientific">Brugia pahangi</name>
    <name type="common">Filarial nematode worm</name>
    <dbReference type="NCBI Taxonomy" id="6280"/>
    <lineage>
        <taxon>Eukaryota</taxon>
        <taxon>Metazoa</taxon>
        <taxon>Ecdysozoa</taxon>
        <taxon>Nematoda</taxon>
        <taxon>Chromadorea</taxon>
        <taxon>Rhabditida</taxon>
        <taxon>Spirurina</taxon>
        <taxon>Spiruromorpha</taxon>
        <taxon>Filarioidea</taxon>
        <taxon>Onchocercidae</taxon>
        <taxon>Brugia</taxon>
    </lineage>
</organism>
<dbReference type="PANTHER" id="PTHR38537">
    <property type="entry name" value="JITTERBUG, ISOFORM N"/>
    <property type="match status" value="1"/>
</dbReference>
<evidence type="ECO:0000259" key="5">
    <source>
        <dbReference type="PROSITE" id="PS50021"/>
    </source>
</evidence>
<dbReference type="WBParaSite" id="BPAG_0001336401-mRNA-1">
    <property type="protein sequence ID" value="BPAG_0001336401-mRNA-1"/>
    <property type="gene ID" value="BPAG_0001336401"/>
</dbReference>
<protein>
    <submittedName>
        <fullName evidence="8">Calponin-homology (CH) domain-containing protein</fullName>
    </submittedName>
</protein>
<feature type="repeat" description="Filamin" evidence="4">
    <location>
        <begin position="936"/>
        <end position="1028"/>
    </location>
</feature>
<dbReference type="PROSITE" id="PS00020">
    <property type="entry name" value="ACTININ_2"/>
    <property type="match status" value="1"/>
</dbReference>
<comment type="similarity">
    <text evidence="1">Belongs to the filamin family.</text>
</comment>
<evidence type="ECO:0000313" key="8">
    <source>
        <dbReference type="WBParaSite" id="BPAG_0001336401-mRNA-1"/>
    </source>
</evidence>
<dbReference type="Gene3D" id="2.60.40.10">
    <property type="entry name" value="Immunoglobulins"/>
    <property type="match status" value="12"/>
</dbReference>
<name>A0A158PSK2_BRUPA</name>
<gene>
    <name evidence="6" type="ORF">BPAG_LOCUS13292</name>
</gene>
<keyword evidence="3" id="KW-0009">Actin-binding</keyword>
<feature type="repeat" description="Filamin" evidence="4">
    <location>
        <begin position="662"/>
        <end position="745"/>
    </location>
</feature>
<evidence type="ECO:0000313" key="7">
    <source>
        <dbReference type="Proteomes" id="UP000278627"/>
    </source>
</evidence>
<dbReference type="InterPro" id="IPR001298">
    <property type="entry name" value="Filamin/ABP280_rpt"/>
</dbReference>
<evidence type="ECO:0000256" key="3">
    <source>
        <dbReference type="ARBA" id="ARBA00023203"/>
    </source>
</evidence>
<dbReference type="SUPFAM" id="SSF81296">
    <property type="entry name" value="E set domains"/>
    <property type="match status" value="14"/>
</dbReference>
<dbReference type="STRING" id="6280.A0A158PSK2"/>
<dbReference type="InterPro" id="IPR001589">
    <property type="entry name" value="Actinin_actin-bd_CS"/>
</dbReference>
<keyword evidence="2" id="KW-0677">Repeat</keyword>
<reference evidence="6 7" key="2">
    <citation type="submission" date="2018-11" db="EMBL/GenBank/DDBJ databases">
        <authorList>
            <consortium name="Pathogen Informatics"/>
        </authorList>
    </citation>
    <scope>NUCLEOTIDE SEQUENCE [LARGE SCALE GENOMIC DNA]</scope>
</reference>
<feature type="repeat" description="Filamin" evidence="4">
    <location>
        <begin position="1215"/>
        <end position="1309"/>
    </location>
</feature>
<dbReference type="GO" id="GO:0030036">
    <property type="term" value="P:actin cytoskeleton organization"/>
    <property type="evidence" value="ECO:0007669"/>
    <property type="project" value="InterPro"/>
</dbReference>
<dbReference type="InterPro" id="IPR001715">
    <property type="entry name" value="CH_dom"/>
</dbReference>
<feature type="repeat" description="Filamin" evidence="4">
    <location>
        <begin position="1119"/>
        <end position="1211"/>
    </location>
</feature>
<dbReference type="SUPFAM" id="SSF47576">
    <property type="entry name" value="Calponin-homology domain, CH-domain"/>
    <property type="match status" value="1"/>
</dbReference>
<dbReference type="InterPro" id="IPR013783">
    <property type="entry name" value="Ig-like_fold"/>
</dbReference>
<dbReference type="PANTHER" id="PTHR38537:SF8">
    <property type="entry name" value="FILAMIN-A"/>
    <property type="match status" value="1"/>
</dbReference>
<evidence type="ECO:0000313" key="6">
    <source>
        <dbReference type="EMBL" id="VDN94477.1"/>
    </source>
</evidence>